<comment type="similarity">
    <text evidence="1 6">Belongs to the XseB family.</text>
</comment>
<keyword evidence="5 6" id="KW-0269">Exonuclease</keyword>
<dbReference type="GO" id="GO:0009318">
    <property type="term" value="C:exodeoxyribonuclease VII complex"/>
    <property type="evidence" value="ECO:0007669"/>
    <property type="project" value="UniProtKB-UniRule"/>
</dbReference>
<name>A0A0H5SFW2_HERHM</name>
<gene>
    <name evidence="6" type="primary">xseB</name>
    <name evidence="7" type="ORF">HHT355_0481</name>
</gene>
<dbReference type="Pfam" id="PF02609">
    <property type="entry name" value="Exonuc_VII_S"/>
    <property type="match status" value="1"/>
</dbReference>
<dbReference type="PANTHER" id="PTHR34137:SF1">
    <property type="entry name" value="EXODEOXYRIBONUCLEASE 7 SMALL SUBUNIT"/>
    <property type="match status" value="1"/>
</dbReference>
<dbReference type="Proteomes" id="UP000236497">
    <property type="component" value="Unassembled WGS sequence"/>
</dbReference>
<dbReference type="PIRSF" id="PIRSF006488">
    <property type="entry name" value="Exonuc_VII_S"/>
    <property type="match status" value="1"/>
</dbReference>
<comment type="function">
    <text evidence="6">Bidirectionally degrades single-stranded DNA into large acid-insoluble oligonucleotides, which are then degraded further into small acid-soluble oligonucleotides.</text>
</comment>
<reference evidence="7 8" key="1">
    <citation type="submission" date="2015-06" db="EMBL/GenBank/DDBJ databases">
        <authorList>
            <person name="Wibberg Daniel"/>
        </authorList>
    </citation>
    <scope>NUCLEOTIDE SEQUENCE [LARGE SCALE GENOMIC DNA]</scope>
    <source>
        <strain evidence="7 8">T3/55T</strain>
    </source>
</reference>
<evidence type="ECO:0000256" key="6">
    <source>
        <dbReference type="HAMAP-Rule" id="MF_00337"/>
    </source>
</evidence>
<protein>
    <recommendedName>
        <fullName evidence="6">Exodeoxyribonuclease 7 small subunit</fullName>
        <ecNumber evidence="6">3.1.11.6</ecNumber>
    </recommendedName>
    <alternativeName>
        <fullName evidence="6">Exodeoxyribonuclease VII small subunit</fullName>
        <shortName evidence="6">Exonuclease VII small subunit</shortName>
    </alternativeName>
</protein>
<dbReference type="PANTHER" id="PTHR34137">
    <property type="entry name" value="EXODEOXYRIBONUCLEASE 7 SMALL SUBUNIT"/>
    <property type="match status" value="1"/>
</dbReference>
<evidence type="ECO:0000256" key="5">
    <source>
        <dbReference type="ARBA" id="ARBA00022839"/>
    </source>
</evidence>
<evidence type="ECO:0000256" key="3">
    <source>
        <dbReference type="ARBA" id="ARBA00022722"/>
    </source>
</evidence>
<evidence type="ECO:0000313" key="7">
    <source>
        <dbReference type="EMBL" id="CRZ33686.1"/>
    </source>
</evidence>
<evidence type="ECO:0000313" key="8">
    <source>
        <dbReference type="Proteomes" id="UP000236497"/>
    </source>
</evidence>
<sequence length="69" mass="7951">MAEKDFKLEEAFEKLDKIIEELEKPDISLENSFALYQEGMKLLKACNDSIDKVEKELIILSESGENDEL</sequence>
<evidence type="ECO:0000256" key="4">
    <source>
        <dbReference type="ARBA" id="ARBA00022801"/>
    </source>
</evidence>
<keyword evidence="3 6" id="KW-0540">Nuclease</keyword>
<keyword evidence="4 6" id="KW-0378">Hydrolase</keyword>
<keyword evidence="2 6" id="KW-0963">Cytoplasm</keyword>
<dbReference type="InterPro" id="IPR003761">
    <property type="entry name" value="Exonuc_VII_S"/>
</dbReference>
<dbReference type="GO" id="GO:0005829">
    <property type="term" value="C:cytosol"/>
    <property type="evidence" value="ECO:0007669"/>
    <property type="project" value="TreeGrafter"/>
</dbReference>
<dbReference type="NCBIfam" id="TIGR01280">
    <property type="entry name" value="xseB"/>
    <property type="match status" value="1"/>
</dbReference>
<dbReference type="Gene3D" id="1.10.287.1040">
    <property type="entry name" value="Exonuclease VII, small subunit"/>
    <property type="match status" value="1"/>
</dbReference>
<evidence type="ECO:0000256" key="1">
    <source>
        <dbReference type="ARBA" id="ARBA00009998"/>
    </source>
</evidence>
<organism evidence="7 8">
    <name type="scientific">Herbinix hemicellulosilytica</name>
    <dbReference type="NCBI Taxonomy" id="1564487"/>
    <lineage>
        <taxon>Bacteria</taxon>
        <taxon>Bacillati</taxon>
        <taxon>Bacillota</taxon>
        <taxon>Clostridia</taxon>
        <taxon>Lachnospirales</taxon>
        <taxon>Lachnospiraceae</taxon>
        <taxon>Herbinix</taxon>
    </lineage>
</organism>
<dbReference type="HAMAP" id="MF_00337">
    <property type="entry name" value="Exonuc_7_S"/>
    <property type="match status" value="1"/>
</dbReference>
<evidence type="ECO:0000256" key="2">
    <source>
        <dbReference type="ARBA" id="ARBA00022490"/>
    </source>
</evidence>
<dbReference type="GO" id="GO:0006308">
    <property type="term" value="P:DNA catabolic process"/>
    <property type="evidence" value="ECO:0007669"/>
    <property type="project" value="UniProtKB-UniRule"/>
</dbReference>
<dbReference type="AlphaFoldDB" id="A0A0H5SFW2"/>
<comment type="subcellular location">
    <subcellularLocation>
        <location evidence="6">Cytoplasm</location>
    </subcellularLocation>
</comment>
<dbReference type="EMBL" id="CVTD020000008">
    <property type="protein sequence ID" value="CRZ33686.1"/>
    <property type="molecule type" value="Genomic_DNA"/>
</dbReference>
<dbReference type="RefSeq" id="WP_103201850.1">
    <property type="nucleotide sequence ID" value="NZ_CVTD020000008.1"/>
</dbReference>
<comment type="catalytic activity">
    <reaction evidence="6">
        <text>Exonucleolytic cleavage in either 5'- to 3'- or 3'- to 5'-direction to yield nucleoside 5'-phosphates.</text>
        <dbReference type="EC" id="3.1.11.6"/>
    </reaction>
</comment>
<dbReference type="InterPro" id="IPR037004">
    <property type="entry name" value="Exonuc_VII_ssu_sf"/>
</dbReference>
<keyword evidence="8" id="KW-1185">Reference proteome</keyword>
<dbReference type="SUPFAM" id="SSF116842">
    <property type="entry name" value="XseB-like"/>
    <property type="match status" value="1"/>
</dbReference>
<accession>A0A0H5SFW2</accession>
<dbReference type="GO" id="GO:0008855">
    <property type="term" value="F:exodeoxyribonuclease VII activity"/>
    <property type="evidence" value="ECO:0007669"/>
    <property type="project" value="UniProtKB-UniRule"/>
</dbReference>
<comment type="subunit">
    <text evidence="6">Heterooligomer composed of large and small subunits.</text>
</comment>
<proteinExistence type="inferred from homology"/>
<dbReference type="OrthoDB" id="1771251at2"/>
<dbReference type="EC" id="3.1.11.6" evidence="6"/>